<dbReference type="PATRIC" id="fig|1235802.3.peg.235"/>
<organism evidence="5 6">
    <name type="scientific">Eubacterium plexicaudatum ASF492</name>
    <dbReference type="NCBI Taxonomy" id="1235802"/>
    <lineage>
        <taxon>Bacteria</taxon>
        <taxon>Bacillati</taxon>
        <taxon>Bacillota</taxon>
        <taxon>Clostridia</taxon>
        <taxon>Eubacteriales</taxon>
        <taxon>Eubacteriaceae</taxon>
        <taxon>Eubacterium</taxon>
    </lineage>
</organism>
<dbReference type="AlphaFoldDB" id="N2BIP6"/>
<comment type="pathway">
    <text evidence="1">Amino-acid biosynthesis; L-cysteine biosynthesis; L-cysteine from L-serine: step 1/2.</text>
</comment>
<evidence type="ECO:0000313" key="5">
    <source>
        <dbReference type="EMBL" id="EMZ38305.1"/>
    </source>
</evidence>
<dbReference type="InterPro" id="IPR045304">
    <property type="entry name" value="LbH_SAT"/>
</dbReference>
<keyword evidence="3 5" id="KW-0808">Transferase</keyword>
<evidence type="ECO:0000256" key="1">
    <source>
        <dbReference type="ARBA" id="ARBA00004876"/>
    </source>
</evidence>
<reference evidence="5 6" key="1">
    <citation type="journal article" date="2014" name="Genome Announc.">
        <title>Draft genome sequences of the altered schaedler flora, a defined bacterial community from gnotobiotic mice.</title>
        <authorList>
            <person name="Wannemuehler M.J."/>
            <person name="Overstreet A.M."/>
            <person name="Ward D.V."/>
            <person name="Phillips G.J."/>
        </authorList>
    </citation>
    <scope>NUCLEOTIDE SEQUENCE [LARGE SCALE GENOMIC DNA]</scope>
    <source>
        <strain evidence="5 6">ASF492</strain>
    </source>
</reference>
<dbReference type="Proteomes" id="UP000012589">
    <property type="component" value="Unassembled WGS sequence"/>
</dbReference>
<dbReference type="EMBL" id="AQFT01000008">
    <property type="protein sequence ID" value="EMZ38305.1"/>
    <property type="molecule type" value="Genomic_DNA"/>
</dbReference>
<evidence type="ECO:0000313" key="6">
    <source>
        <dbReference type="Proteomes" id="UP000012589"/>
    </source>
</evidence>
<dbReference type="PANTHER" id="PTHR42811">
    <property type="entry name" value="SERINE ACETYLTRANSFERASE"/>
    <property type="match status" value="1"/>
</dbReference>
<dbReference type="CDD" id="cd03354">
    <property type="entry name" value="LbH_SAT"/>
    <property type="match status" value="1"/>
</dbReference>
<dbReference type="Gene3D" id="1.10.3130.10">
    <property type="entry name" value="serine acetyltransferase, domain 1"/>
    <property type="match status" value="1"/>
</dbReference>
<dbReference type="GO" id="GO:0008652">
    <property type="term" value="P:amino acid biosynthetic process"/>
    <property type="evidence" value="ECO:0007669"/>
    <property type="project" value="UniProtKB-KW"/>
</dbReference>
<dbReference type="GO" id="GO:0016746">
    <property type="term" value="F:acyltransferase activity"/>
    <property type="evidence" value="ECO:0007669"/>
    <property type="project" value="UniProtKB-KW"/>
</dbReference>
<keyword evidence="6" id="KW-1185">Reference proteome</keyword>
<dbReference type="HOGENOM" id="CLU_051638_1_1_9"/>
<dbReference type="NCBIfam" id="NF041874">
    <property type="entry name" value="EPS_EpsC"/>
    <property type="match status" value="1"/>
</dbReference>
<keyword evidence="2" id="KW-0028">Amino-acid biosynthesis</keyword>
<dbReference type="STRING" id="1235802.C823_00222"/>
<protein>
    <submittedName>
        <fullName evidence="5">Serine O-acetyltransferase</fullName>
    </submittedName>
</protein>
<name>N2BIP6_9FIRM</name>
<accession>N2BIP6</accession>
<evidence type="ECO:0000256" key="2">
    <source>
        <dbReference type="ARBA" id="ARBA00022605"/>
    </source>
</evidence>
<dbReference type="InterPro" id="IPR011004">
    <property type="entry name" value="Trimer_LpxA-like_sf"/>
</dbReference>
<dbReference type="SUPFAM" id="SSF51161">
    <property type="entry name" value="Trimeric LpxA-like enzymes"/>
    <property type="match status" value="1"/>
</dbReference>
<dbReference type="OrthoDB" id="9801456at2"/>
<dbReference type="eggNOG" id="COG1045">
    <property type="taxonomic scope" value="Bacteria"/>
</dbReference>
<dbReference type="InterPro" id="IPR053376">
    <property type="entry name" value="Serine_acetyltransferase"/>
</dbReference>
<evidence type="ECO:0000256" key="3">
    <source>
        <dbReference type="ARBA" id="ARBA00022679"/>
    </source>
</evidence>
<evidence type="ECO:0000256" key="4">
    <source>
        <dbReference type="ARBA" id="ARBA00023315"/>
    </source>
</evidence>
<comment type="caution">
    <text evidence="5">The sequence shown here is derived from an EMBL/GenBank/DDBJ whole genome shotgun (WGS) entry which is preliminary data.</text>
</comment>
<dbReference type="InterPro" id="IPR042122">
    <property type="entry name" value="Ser_AcTrfase_N_sf"/>
</dbReference>
<proteinExistence type="predicted"/>
<sequence>MNENAVLKCENIADKPYAAVSKLSSFKKIRELVALLQQYFYTKYLTSVQVNTEELITKIRDVLDREISIYYYDSAKRNEMLQHFENLLPEMRKLVLSDIEAAYERDPAANSRIEIIASYPGPFAVMIQRVAHKLYELNVPVFPRCMTEYAHSITGIDIHPGVNIGEKFFIDHGTGVVVGETTIIGNCVSIYQGVTLGALSTSGGRKLRHTKRHPTIEDDVTIYAGATILGGNTIIGKGAIIGGNAWITESIPKHSKINGNDSRL</sequence>
<dbReference type="Gene3D" id="2.160.10.10">
    <property type="entry name" value="Hexapeptide repeat proteins"/>
    <property type="match status" value="1"/>
</dbReference>
<keyword evidence="4" id="KW-0012">Acyltransferase</keyword>
<gene>
    <name evidence="5" type="ORF">C823_00222</name>
</gene>